<evidence type="ECO:0000313" key="2">
    <source>
        <dbReference type="EMBL" id="WIT13230.1"/>
    </source>
</evidence>
<dbReference type="EMBL" id="CP116346">
    <property type="protein sequence ID" value="WIT13230.1"/>
    <property type="molecule type" value="Genomic_DNA"/>
</dbReference>
<gene>
    <name evidence="2" type="ORF">PFX98_06360</name>
</gene>
<organism evidence="2 3">
    <name type="scientific">Paucibacter sediminis</name>
    <dbReference type="NCBI Taxonomy" id="3019553"/>
    <lineage>
        <taxon>Bacteria</taxon>
        <taxon>Pseudomonadati</taxon>
        <taxon>Pseudomonadota</taxon>
        <taxon>Betaproteobacteria</taxon>
        <taxon>Burkholderiales</taxon>
        <taxon>Sphaerotilaceae</taxon>
        <taxon>Roseateles</taxon>
    </lineage>
</organism>
<protein>
    <submittedName>
        <fullName evidence="2">Alpha/beta hydrolase</fullName>
    </submittedName>
</protein>
<dbReference type="PANTHER" id="PTHR43689">
    <property type="entry name" value="HYDROLASE"/>
    <property type="match status" value="1"/>
</dbReference>
<feature type="domain" description="AB hydrolase-1" evidence="1">
    <location>
        <begin position="91"/>
        <end position="234"/>
    </location>
</feature>
<dbReference type="RefSeq" id="WP_285234340.1">
    <property type="nucleotide sequence ID" value="NZ_CP116346.1"/>
</dbReference>
<name>A0AA95NDJ2_9BURK</name>
<dbReference type="Proteomes" id="UP001177769">
    <property type="component" value="Chromosome"/>
</dbReference>
<dbReference type="SUPFAM" id="SSF53474">
    <property type="entry name" value="alpha/beta-Hydrolases"/>
    <property type="match status" value="1"/>
</dbReference>
<dbReference type="KEGG" id="pais:PFX98_06360"/>
<dbReference type="AlphaFoldDB" id="A0AA95NDJ2"/>
<reference evidence="2" key="1">
    <citation type="submission" date="2023-01" db="EMBL/GenBank/DDBJ databases">
        <title>Whole genome sequence of Paucibacter sp. S2-9 isolated from pond sediment.</title>
        <authorList>
            <person name="Jung J.Y."/>
        </authorList>
    </citation>
    <scope>NUCLEOTIDE SEQUENCE</scope>
    <source>
        <strain evidence="2">S2-9</strain>
    </source>
</reference>
<dbReference type="InterPro" id="IPR029058">
    <property type="entry name" value="AB_hydrolase_fold"/>
</dbReference>
<dbReference type="InterPro" id="IPR000073">
    <property type="entry name" value="AB_hydrolase_1"/>
</dbReference>
<dbReference type="GO" id="GO:0016787">
    <property type="term" value="F:hydrolase activity"/>
    <property type="evidence" value="ECO:0007669"/>
    <property type="project" value="UniProtKB-KW"/>
</dbReference>
<sequence length="296" mass="31888">MNTRVKSNPASLFYAGGLSLRLLRAGLGLLQGPAPGLSARLAFGLFSTPLPLKWGQRKPLPAPWVAQPWELMGQRLCAWRHAEAAAAPARPRVLLVHGWGGGAGQMRALAEQLWLGGMDPILLDMPAHGYSAGWRTHMPQFLQTLHAAAQHFGPLQGAVAHSIGALALSHAAARGLPVQRLALIACSAPPRQVLGWFGHAFGLRETVLQRLRARLVQLGGTGLETFEPAWLGAHLRQPTLLVHDRDDRAAPLKQALALHKALPIAQLQLTDGLGHRRILQDAAVARAVLRHLQPAI</sequence>
<evidence type="ECO:0000259" key="1">
    <source>
        <dbReference type="Pfam" id="PF00561"/>
    </source>
</evidence>
<keyword evidence="3" id="KW-1185">Reference proteome</keyword>
<dbReference type="Pfam" id="PF00561">
    <property type="entry name" value="Abhydrolase_1"/>
    <property type="match status" value="1"/>
</dbReference>
<dbReference type="Gene3D" id="3.40.50.1820">
    <property type="entry name" value="alpha/beta hydrolase"/>
    <property type="match status" value="1"/>
</dbReference>
<dbReference type="PANTHER" id="PTHR43689:SF8">
    <property type="entry name" value="ALPHA_BETA-HYDROLASES SUPERFAMILY PROTEIN"/>
    <property type="match status" value="1"/>
</dbReference>
<accession>A0AA95NDJ2</accession>
<proteinExistence type="predicted"/>
<evidence type="ECO:0000313" key="3">
    <source>
        <dbReference type="Proteomes" id="UP001177769"/>
    </source>
</evidence>
<keyword evidence="2" id="KW-0378">Hydrolase</keyword>